<dbReference type="Proteomes" id="UP000192468">
    <property type="component" value="Unassembled WGS sequence"/>
</dbReference>
<sequence>MSVFRRDGKSTENKTNKRRFSKLKYSGLFLLFEVVFTAVTLTLIVFYGPFTNVKKTVVSMFINSGRHQYVAKWFLSDDEINKLTNYSNAKNGLITSNQKSDVNEIHVEHKNDSGISVETVNSSKFKAYFLVINDPTRVKVAYTKYLGKEGQITSAMAEDNGAVAAINGGDFADEATIGGEKYTGTGGKPIGILISNGKVISDNNGNPDKKIQSFGITPDGKMRVGNYSVNDLKAANVTDAISCESMLLINGVPQVIGQESGFAPRTAIGQTRDGSILFLAIDGRSISSLGASYEEVRNLMQQHGAFNAVALDGGSSTTMYYNGDVINNPSDAVGERYVPSIVYAK</sequence>
<accession>A0A1W1XLB8</accession>
<dbReference type="RefSeq" id="WP_084116120.1">
    <property type="nucleotide sequence ID" value="NZ_FWXH01000007.1"/>
</dbReference>
<dbReference type="InterPro" id="IPR018711">
    <property type="entry name" value="NAGPA"/>
</dbReference>
<dbReference type="OrthoDB" id="9809781at2"/>
<keyword evidence="4" id="KW-1185">Reference proteome</keyword>
<keyword evidence="1" id="KW-1133">Transmembrane helix</keyword>
<dbReference type="EMBL" id="FWXH01000007">
    <property type="protein sequence ID" value="SMC24753.1"/>
    <property type="molecule type" value="Genomic_DNA"/>
</dbReference>
<evidence type="ECO:0000313" key="4">
    <source>
        <dbReference type="Proteomes" id="UP000192468"/>
    </source>
</evidence>
<dbReference type="PANTHER" id="PTHR40446">
    <property type="entry name" value="N-ACETYLGLUCOSAMINE-1-PHOSPHODIESTER ALPHA-N-ACETYLGLUCOSAMINIDASE"/>
    <property type="match status" value="1"/>
</dbReference>
<proteinExistence type="predicted"/>
<protein>
    <submittedName>
        <fullName evidence="3">Exopolysaccharide biosynthesis protein</fullName>
    </submittedName>
</protein>
<evidence type="ECO:0000259" key="2">
    <source>
        <dbReference type="Pfam" id="PF09992"/>
    </source>
</evidence>
<keyword evidence="1" id="KW-0812">Transmembrane</keyword>
<evidence type="ECO:0000313" key="3">
    <source>
        <dbReference type="EMBL" id="SMC24753.1"/>
    </source>
</evidence>
<gene>
    <name evidence="3" type="ORF">SAMN02745134_02293</name>
</gene>
<organism evidence="3 4">
    <name type="scientific">Clostridium acidisoli DSM 12555</name>
    <dbReference type="NCBI Taxonomy" id="1121291"/>
    <lineage>
        <taxon>Bacteria</taxon>
        <taxon>Bacillati</taxon>
        <taxon>Bacillota</taxon>
        <taxon>Clostridia</taxon>
        <taxon>Eubacteriales</taxon>
        <taxon>Clostridiaceae</taxon>
        <taxon>Clostridium</taxon>
    </lineage>
</organism>
<feature type="transmembrane region" description="Helical" evidence="1">
    <location>
        <begin position="27"/>
        <end position="50"/>
    </location>
</feature>
<feature type="domain" description="Phosphodiester glycosidase" evidence="2">
    <location>
        <begin position="160"/>
        <end position="343"/>
    </location>
</feature>
<keyword evidence="1" id="KW-0472">Membrane</keyword>
<dbReference type="PANTHER" id="PTHR40446:SF2">
    <property type="entry name" value="N-ACETYLGLUCOSAMINE-1-PHOSPHODIESTER ALPHA-N-ACETYLGLUCOSAMINIDASE"/>
    <property type="match status" value="1"/>
</dbReference>
<dbReference type="AlphaFoldDB" id="A0A1W1XLB8"/>
<evidence type="ECO:0000256" key="1">
    <source>
        <dbReference type="SAM" id="Phobius"/>
    </source>
</evidence>
<name>A0A1W1XLB8_9CLOT</name>
<reference evidence="3 4" key="1">
    <citation type="submission" date="2017-04" db="EMBL/GenBank/DDBJ databases">
        <authorList>
            <person name="Afonso C.L."/>
            <person name="Miller P.J."/>
            <person name="Scott M.A."/>
            <person name="Spackman E."/>
            <person name="Goraichik I."/>
            <person name="Dimitrov K.M."/>
            <person name="Suarez D.L."/>
            <person name="Swayne D.E."/>
        </authorList>
    </citation>
    <scope>NUCLEOTIDE SEQUENCE [LARGE SCALE GENOMIC DNA]</scope>
    <source>
        <strain evidence="3 4">DSM 12555</strain>
    </source>
</reference>
<dbReference type="STRING" id="1121291.SAMN02745134_02293"/>
<dbReference type="Pfam" id="PF09992">
    <property type="entry name" value="NAGPA"/>
    <property type="match status" value="1"/>
</dbReference>